<keyword evidence="3" id="KW-1185">Reference proteome</keyword>
<reference evidence="2 3" key="1">
    <citation type="journal article" date="2012" name="Nat. Biotechnol.">
        <title>Draft genome sequence of pigeonpea (Cajanus cajan), an orphan legume crop of resource-poor farmers.</title>
        <authorList>
            <person name="Varshney R.K."/>
            <person name="Chen W."/>
            <person name="Li Y."/>
            <person name="Bharti A.K."/>
            <person name="Saxena R.K."/>
            <person name="Schlueter J.A."/>
            <person name="Donoghue M.T."/>
            <person name="Azam S."/>
            <person name="Fan G."/>
            <person name="Whaley A.M."/>
            <person name="Farmer A.D."/>
            <person name="Sheridan J."/>
            <person name="Iwata A."/>
            <person name="Tuteja R."/>
            <person name="Penmetsa R.V."/>
            <person name="Wu W."/>
            <person name="Upadhyaya H.D."/>
            <person name="Yang S.P."/>
            <person name="Shah T."/>
            <person name="Saxena K.B."/>
            <person name="Michael T."/>
            <person name="McCombie W.R."/>
            <person name="Yang B."/>
            <person name="Zhang G."/>
            <person name="Yang H."/>
            <person name="Wang J."/>
            <person name="Spillane C."/>
            <person name="Cook D.R."/>
            <person name="May G.D."/>
            <person name="Xu X."/>
            <person name="Jackson S.A."/>
        </authorList>
    </citation>
    <scope>NUCLEOTIDE SEQUENCE [LARGE SCALE GENOMIC DNA]</scope>
    <source>
        <strain evidence="3">cv. Asha</strain>
    </source>
</reference>
<evidence type="ECO:0000313" key="3">
    <source>
        <dbReference type="Proteomes" id="UP000075243"/>
    </source>
</evidence>
<dbReference type="EMBL" id="CM003612">
    <property type="protein sequence ID" value="KYP59035.1"/>
    <property type="molecule type" value="Genomic_DNA"/>
</dbReference>
<protein>
    <submittedName>
        <fullName evidence="2">Serine/threonine protein phosphatase 7 long form isogeny</fullName>
    </submittedName>
</protein>
<dbReference type="AlphaFoldDB" id="A0A151SW73"/>
<name>A0A151SW73_CAJCA</name>
<organism evidence="2 3">
    <name type="scientific">Cajanus cajan</name>
    <name type="common">Pigeon pea</name>
    <name type="synonym">Cajanus indicus</name>
    <dbReference type="NCBI Taxonomy" id="3821"/>
    <lineage>
        <taxon>Eukaryota</taxon>
        <taxon>Viridiplantae</taxon>
        <taxon>Streptophyta</taxon>
        <taxon>Embryophyta</taxon>
        <taxon>Tracheophyta</taxon>
        <taxon>Spermatophyta</taxon>
        <taxon>Magnoliopsida</taxon>
        <taxon>eudicotyledons</taxon>
        <taxon>Gunneridae</taxon>
        <taxon>Pentapetalae</taxon>
        <taxon>rosids</taxon>
        <taxon>fabids</taxon>
        <taxon>Fabales</taxon>
        <taxon>Fabaceae</taxon>
        <taxon>Papilionoideae</taxon>
        <taxon>50 kb inversion clade</taxon>
        <taxon>NPAAA clade</taxon>
        <taxon>indigoferoid/millettioid clade</taxon>
        <taxon>Phaseoleae</taxon>
        <taxon>Cajanus</taxon>
    </lineage>
</organism>
<feature type="region of interest" description="Disordered" evidence="1">
    <location>
        <begin position="356"/>
        <end position="411"/>
    </location>
</feature>
<dbReference type="Gramene" id="C.cajan_14038.t">
    <property type="protein sequence ID" value="C.cajan_14038.t"/>
    <property type="gene ID" value="C.cajan_14038"/>
</dbReference>
<proteinExistence type="predicted"/>
<accession>A0A151SW73</accession>
<sequence length="411" mass="46734">MVTKERYCYRMHWIKVSVADASSRYRTAAKKAAFLLKLVLERGLEEQCGVSDAGAAAGEGVEAADEGEGVRVVEAAHVHELAQLELVGADEVGVGVRDRDEGRVEGVGELQEVAARVERRVRRHPRHDLRDLQEGLPKLRQHARGQRGHRQSPRQFLWMPYREFQSSLPAVVVWHQTDRVQLQFGLWKPIPNEAHNLDKMHDIDMKRHSDTNWAQQHADWISIWKDRRKHVIFGEPLQGPLQHTPEYLQWFRTNSKLFLCSQYSSSHASTSSTQLPTTTATAFPIAGDNHPPYSVKQHPQSYPSFHTHHEQFMYTPPSTTTPTGDFMSNLFGVDVHTPQSAYNYMQSMNFPSFSSYHSEVGGSGSSNPVTDTVNIEHDEDQVEPQQPRIGRRNPTRNRQPPRCGTGGHRHH</sequence>
<evidence type="ECO:0000256" key="1">
    <source>
        <dbReference type="SAM" id="MobiDB-lite"/>
    </source>
</evidence>
<dbReference type="Proteomes" id="UP000075243">
    <property type="component" value="Chromosome 10"/>
</dbReference>
<gene>
    <name evidence="2" type="ORF">KK1_014460</name>
</gene>
<evidence type="ECO:0000313" key="2">
    <source>
        <dbReference type="EMBL" id="KYP59035.1"/>
    </source>
</evidence>